<accession>A0A0D0AW08</accession>
<dbReference type="InParanoid" id="A0A0D0AW08"/>
<dbReference type="Proteomes" id="UP000054485">
    <property type="component" value="Unassembled WGS sequence"/>
</dbReference>
<keyword evidence="2" id="KW-1185">Reference proteome</keyword>
<reference evidence="2" key="2">
    <citation type="submission" date="2015-01" db="EMBL/GenBank/DDBJ databases">
        <title>Evolutionary Origins and Diversification of the Mycorrhizal Mutualists.</title>
        <authorList>
            <consortium name="DOE Joint Genome Institute"/>
            <consortium name="Mycorrhizal Genomics Consortium"/>
            <person name="Kohler A."/>
            <person name="Kuo A."/>
            <person name="Nagy L.G."/>
            <person name="Floudas D."/>
            <person name="Copeland A."/>
            <person name="Barry K.W."/>
            <person name="Cichocki N."/>
            <person name="Veneault-Fourrey C."/>
            <person name="LaButti K."/>
            <person name="Lindquist E.A."/>
            <person name="Lipzen A."/>
            <person name="Lundell T."/>
            <person name="Morin E."/>
            <person name="Murat C."/>
            <person name="Riley R."/>
            <person name="Ohm R."/>
            <person name="Sun H."/>
            <person name="Tunlid A."/>
            <person name="Henrissat B."/>
            <person name="Grigoriev I.V."/>
            <person name="Hibbett D.S."/>
            <person name="Martin F."/>
        </authorList>
    </citation>
    <scope>NUCLEOTIDE SEQUENCE [LARGE SCALE GENOMIC DNA]</scope>
    <source>
        <strain evidence="2">UH-Slu-Lm8-n1</strain>
    </source>
</reference>
<evidence type="ECO:0000313" key="2">
    <source>
        <dbReference type="Proteomes" id="UP000054485"/>
    </source>
</evidence>
<dbReference type="EMBL" id="KN835565">
    <property type="protein sequence ID" value="KIK36053.1"/>
    <property type="molecule type" value="Genomic_DNA"/>
</dbReference>
<gene>
    <name evidence="1" type="ORF">CY34DRAFT_544912</name>
</gene>
<protein>
    <submittedName>
        <fullName evidence="1">Uncharacterized protein</fullName>
    </submittedName>
</protein>
<dbReference type="HOGENOM" id="CLU_2851247_0_0_1"/>
<name>A0A0D0AW08_9AGAM</name>
<evidence type="ECO:0000313" key="1">
    <source>
        <dbReference type="EMBL" id="KIK36053.1"/>
    </source>
</evidence>
<sequence length="65" mass="7161">MERAVAVLHLCECIRSRVACLSLWLFALAGAFHRSGAWTDGTYPRLWKGTAEESVCCFGKLGSDL</sequence>
<proteinExistence type="predicted"/>
<reference evidence="1 2" key="1">
    <citation type="submission" date="2014-04" db="EMBL/GenBank/DDBJ databases">
        <authorList>
            <consortium name="DOE Joint Genome Institute"/>
            <person name="Kuo A."/>
            <person name="Ruytinx J."/>
            <person name="Rineau F."/>
            <person name="Colpaert J."/>
            <person name="Kohler A."/>
            <person name="Nagy L.G."/>
            <person name="Floudas D."/>
            <person name="Copeland A."/>
            <person name="Barry K.W."/>
            <person name="Cichocki N."/>
            <person name="Veneault-Fourrey C."/>
            <person name="LaButti K."/>
            <person name="Lindquist E.A."/>
            <person name="Lipzen A."/>
            <person name="Lundell T."/>
            <person name="Morin E."/>
            <person name="Murat C."/>
            <person name="Sun H."/>
            <person name="Tunlid A."/>
            <person name="Henrissat B."/>
            <person name="Grigoriev I.V."/>
            <person name="Hibbett D.S."/>
            <person name="Martin F."/>
            <person name="Nordberg H.P."/>
            <person name="Cantor M.N."/>
            <person name="Hua S.X."/>
        </authorList>
    </citation>
    <scope>NUCLEOTIDE SEQUENCE [LARGE SCALE GENOMIC DNA]</scope>
    <source>
        <strain evidence="1 2">UH-Slu-Lm8-n1</strain>
    </source>
</reference>
<organism evidence="1 2">
    <name type="scientific">Suillus luteus UH-Slu-Lm8-n1</name>
    <dbReference type="NCBI Taxonomy" id="930992"/>
    <lineage>
        <taxon>Eukaryota</taxon>
        <taxon>Fungi</taxon>
        <taxon>Dikarya</taxon>
        <taxon>Basidiomycota</taxon>
        <taxon>Agaricomycotina</taxon>
        <taxon>Agaricomycetes</taxon>
        <taxon>Agaricomycetidae</taxon>
        <taxon>Boletales</taxon>
        <taxon>Suillineae</taxon>
        <taxon>Suillaceae</taxon>
        <taxon>Suillus</taxon>
    </lineage>
</organism>
<dbReference type="AlphaFoldDB" id="A0A0D0AW08"/>